<proteinExistence type="predicted"/>
<dbReference type="EMBL" id="CP115450">
    <property type="protein sequence ID" value="WBP85950.1"/>
    <property type="molecule type" value="Genomic_DNA"/>
</dbReference>
<evidence type="ECO:0000313" key="11">
    <source>
        <dbReference type="EMBL" id="WBP85950.1"/>
    </source>
</evidence>
<feature type="compositionally biased region" description="Low complexity" evidence="8">
    <location>
        <begin position="906"/>
        <end position="919"/>
    </location>
</feature>
<evidence type="ECO:0000259" key="10">
    <source>
        <dbReference type="PROSITE" id="PS50109"/>
    </source>
</evidence>
<keyword evidence="9" id="KW-0472">Membrane</keyword>
<feature type="compositionally biased region" description="Basic and acidic residues" evidence="8">
    <location>
        <begin position="861"/>
        <end position="871"/>
    </location>
</feature>
<keyword evidence="3" id="KW-0597">Phosphoprotein</keyword>
<evidence type="ECO:0000313" key="12">
    <source>
        <dbReference type="Proteomes" id="UP001212821"/>
    </source>
</evidence>
<dbReference type="InterPro" id="IPR003594">
    <property type="entry name" value="HATPase_dom"/>
</dbReference>
<comment type="catalytic activity">
    <reaction evidence="1">
        <text>ATP + protein L-histidine = ADP + protein N-phospho-L-histidine.</text>
        <dbReference type="EC" id="2.7.13.3"/>
    </reaction>
</comment>
<dbReference type="Proteomes" id="UP001212821">
    <property type="component" value="Chromosome"/>
</dbReference>
<feature type="compositionally biased region" description="Low complexity" evidence="8">
    <location>
        <begin position="757"/>
        <end position="778"/>
    </location>
</feature>
<evidence type="ECO:0000256" key="9">
    <source>
        <dbReference type="SAM" id="Phobius"/>
    </source>
</evidence>
<dbReference type="PANTHER" id="PTHR45436:SF5">
    <property type="entry name" value="SENSOR HISTIDINE KINASE TRCS"/>
    <property type="match status" value="1"/>
</dbReference>
<sequence>MREDRGAAPGARRGAHAGPPARPPRPGPWLRGLRPRTVRARIIALLMVPVVSVIALWGFASVTTAQGVWDLLRLRDAQRTLLTPVADTVAGLQAERAAAGQLLAGPGLVPGTVPAAGRESALREAAAVTDRSLAPLFPDPRHPGEGYNRADAQGLGADAAARLDALGASLAALPELRGKVLARSVGWPEAYAAYGAAVDRALAVSGAVAPMQDGRAGTDTRVLLDLARSRELLSREDALLRSAELSGGLGDDQLREFSGVAFARREFEQGAATDLGAADQDALVALTGGPDHRELVGYEEKVRTAVDGRAAVAAVPADRWAMVAGNLVDGLRGVEDRAGRIAAERRNPYALGLFTPAGIAVLLGLLGLLGSLVISVQIGRGLVTELTGLRNSALDLAGRKLPATMRKLLAGEEVDIETEAPRPVGRDDEIGQVHRALGIVQRAAVTAAVERAEVLSGVSGVFVNLARRSQVLVHRQLTLLDTMERRTEDPSELADLFRLDHLTTRMRRHAEGLIILSGAAPGRAWRRPVPLVDVVRAAVSEVEEYARVEVHPLPRAAVVGHAVADLTHLVAELVENATGFSPPHTRVHVRGEQVGNGYALEIEDRGLGMGPAALAAANRRIAAAEQTDLFDSDRLGLFVVSRLARRHDVRVSLVTSAYGGTTAVVLLPTDLLADGREEREQSFEVVPESDVATVPDGPVGAAAPIPESALVTNPAPVSASVSVPVSLPGSAAWPQPAPGSVPDAAPGPVPGVPSWPPSGAAPAQSGPVPARGGPEPAAAGGGVTEMELPAAGGPPPEGGALLPFGGRGGDPGPVRHAPFRASGARTAGPAADGGPGAAFRPQPGPPPPYRTATAPPPGRRQPTDGHEELPRRVRQASLVPQLREAPADAIPRGRRTASVSTGVGTAARSPEAARAAMSAFQRGWARGLRPDRQPDRRFDELGSGRPSERPDDRFDDRFDRRPDRRPDHRPDARPEGDRP</sequence>
<dbReference type="PROSITE" id="PS50109">
    <property type="entry name" value="HIS_KIN"/>
    <property type="match status" value="1"/>
</dbReference>
<organism evidence="11 12">
    <name type="scientific">Kitasatospora cathayae</name>
    <dbReference type="NCBI Taxonomy" id="3004092"/>
    <lineage>
        <taxon>Bacteria</taxon>
        <taxon>Bacillati</taxon>
        <taxon>Actinomycetota</taxon>
        <taxon>Actinomycetes</taxon>
        <taxon>Kitasatosporales</taxon>
        <taxon>Streptomycetaceae</taxon>
        <taxon>Kitasatospora</taxon>
    </lineage>
</organism>
<dbReference type="SUPFAM" id="SSF55874">
    <property type="entry name" value="ATPase domain of HSP90 chaperone/DNA topoisomerase II/histidine kinase"/>
    <property type="match status" value="1"/>
</dbReference>
<keyword evidence="7 9" id="KW-1133">Transmembrane helix</keyword>
<feature type="transmembrane region" description="Helical" evidence="9">
    <location>
        <begin position="42"/>
        <end position="69"/>
    </location>
</feature>
<feature type="compositionally biased region" description="Basic and acidic residues" evidence="8">
    <location>
        <begin position="928"/>
        <end position="979"/>
    </location>
</feature>
<dbReference type="Gene3D" id="3.30.565.10">
    <property type="entry name" value="Histidine kinase-like ATPase, C-terminal domain"/>
    <property type="match status" value="1"/>
</dbReference>
<dbReference type="PANTHER" id="PTHR45436">
    <property type="entry name" value="SENSOR HISTIDINE KINASE YKOH"/>
    <property type="match status" value="1"/>
</dbReference>
<evidence type="ECO:0000256" key="3">
    <source>
        <dbReference type="ARBA" id="ARBA00022553"/>
    </source>
</evidence>
<evidence type="ECO:0000256" key="1">
    <source>
        <dbReference type="ARBA" id="ARBA00000085"/>
    </source>
</evidence>
<dbReference type="InterPro" id="IPR013587">
    <property type="entry name" value="Nitrate/nitrite_sensing"/>
</dbReference>
<reference evidence="12" key="1">
    <citation type="submission" date="2022-12" db="EMBL/GenBank/DDBJ databases">
        <authorList>
            <person name="Mo P."/>
        </authorList>
    </citation>
    <scope>NUCLEOTIDE SEQUENCE [LARGE SCALE GENOMIC DNA]</scope>
    <source>
        <strain evidence="12">HUAS 3-15</strain>
    </source>
</reference>
<feature type="compositionally biased region" description="Pro residues" evidence="8">
    <location>
        <begin position="735"/>
        <end position="756"/>
    </location>
</feature>
<name>A0ABY7PZV1_9ACTN</name>
<feature type="compositionally biased region" description="Low complexity" evidence="8">
    <location>
        <begin position="7"/>
        <end position="19"/>
    </location>
</feature>
<dbReference type="RefSeq" id="WP_270142293.1">
    <property type="nucleotide sequence ID" value="NZ_CP115450.1"/>
</dbReference>
<feature type="region of interest" description="Disordered" evidence="8">
    <location>
        <begin position="678"/>
        <end position="700"/>
    </location>
</feature>
<protein>
    <recommendedName>
        <fullName evidence="2">histidine kinase</fullName>
        <ecNumber evidence="2">2.7.13.3</ecNumber>
    </recommendedName>
</protein>
<dbReference type="InterPro" id="IPR005467">
    <property type="entry name" value="His_kinase_dom"/>
</dbReference>
<feature type="domain" description="Histidine kinase" evidence="10">
    <location>
        <begin position="566"/>
        <end position="671"/>
    </location>
</feature>
<evidence type="ECO:0000256" key="8">
    <source>
        <dbReference type="SAM" id="MobiDB-lite"/>
    </source>
</evidence>
<keyword evidence="12" id="KW-1185">Reference proteome</keyword>
<feature type="region of interest" description="Disordered" evidence="8">
    <location>
        <begin position="1"/>
        <end position="30"/>
    </location>
</feature>
<dbReference type="Pfam" id="PF02518">
    <property type="entry name" value="HATPase_c"/>
    <property type="match status" value="1"/>
</dbReference>
<keyword evidence="6" id="KW-0418">Kinase</keyword>
<keyword evidence="4" id="KW-0808">Transferase</keyword>
<evidence type="ECO:0000256" key="4">
    <source>
        <dbReference type="ARBA" id="ARBA00022679"/>
    </source>
</evidence>
<dbReference type="SMART" id="SM00387">
    <property type="entry name" value="HATPase_c"/>
    <property type="match status" value="1"/>
</dbReference>
<dbReference type="InterPro" id="IPR050428">
    <property type="entry name" value="TCS_sensor_his_kinase"/>
</dbReference>
<accession>A0ABY7PZV1</accession>
<feature type="compositionally biased region" description="Pro residues" evidence="8">
    <location>
        <begin position="842"/>
        <end position="859"/>
    </location>
</feature>
<dbReference type="EC" id="2.7.13.3" evidence="2"/>
<evidence type="ECO:0000256" key="5">
    <source>
        <dbReference type="ARBA" id="ARBA00022692"/>
    </source>
</evidence>
<dbReference type="Pfam" id="PF08376">
    <property type="entry name" value="NIT"/>
    <property type="match status" value="1"/>
</dbReference>
<evidence type="ECO:0000256" key="6">
    <source>
        <dbReference type="ARBA" id="ARBA00022777"/>
    </source>
</evidence>
<feature type="region of interest" description="Disordered" evidence="8">
    <location>
        <begin position="730"/>
        <end position="979"/>
    </location>
</feature>
<dbReference type="InterPro" id="IPR036890">
    <property type="entry name" value="HATPase_C_sf"/>
</dbReference>
<evidence type="ECO:0000256" key="7">
    <source>
        <dbReference type="ARBA" id="ARBA00022989"/>
    </source>
</evidence>
<evidence type="ECO:0000256" key="2">
    <source>
        <dbReference type="ARBA" id="ARBA00012438"/>
    </source>
</evidence>
<keyword evidence="5 9" id="KW-0812">Transmembrane</keyword>
<gene>
    <name evidence="11" type="ORF">O1G21_08910</name>
</gene>